<evidence type="ECO:0000313" key="2">
    <source>
        <dbReference type="EMBL" id="KAK3048579.1"/>
    </source>
</evidence>
<evidence type="ECO:0000313" key="3">
    <source>
        <dbReference type="Proteomes" id="UP001271007"/>
    </source>
</evidence>
<organism evidence="2 3">
    <name type="scientific">Extremus antarcticus</name>
    <dbReference type="NCBI Taxonomy" id="702011"/>
    <lineage>
        <taxon>Eukaryota</taxon>
        <taxon>Fungi</taxon>
        <taxon>Dikarya</taxon>
        <taxon>Ascomycota</taxon>
        <taxon>Pezizomycotina</taxon>
        <taxon>Dothideomycetes</taxon>
        <taxon>Dothideomycetidae</taxon>
        <taxon>Mycosphaerellales</taxon>
        <taxon>Extremaceae</taxon>
        <taxon>Extremus</taxon>
    </lineage>
</organism>
<dbReference type="AlphaFoldDB" id="A0AAJ0GBG0"/>
<sequence>MATFGQKIRAKLSLATLRPRPSKPDLEDPPPHRLTDRNLNKKKSLSASLRSLFTGHSVHSTASTTSSPREQSLEARERDPMQTLAPTTTSTPVDSATTAGVVAEAAAAEGGAAGGGAAVEGTAKGGEGGAAAPSTAVPQPTPSKTTARAHTTRALSPGQDQVYPQSHGKFLEEGIARVKSQPQEAFSYPAHGDTDASGSGSGSSPGLKKKSSAIGGEGKTVRFKTKHKVAAAWTAFKNKVAVEVVRLKMA</sequence>
<dbReference type="EMBL" id="JAWDJX010000047">
    <property type="protein sequence ID" value="KAK3048579.1"/>
    <property type="molecule type" value="Genomic_DNA"/>
</dbReference>
<feature type="compositionally biased region" description="Low complexity" evidence="1">
    <location>
        <begin position="85"/>
        <end position="110"/>
    </location>
</feature>
<dbReference type="Proteomes" id="UP001271007">
    <property type="component" value="Unassembled WGS sequence"/>
</dbReference>
<comment type="caution">
    <text evidence="2">The sequence shown here is derived from an EMBL/GenBank/DDBJ whole genome shotgun (WGS) entry which is preliminary data.</text>
</comment>
<reference evidence="2" key="1">
    <citation type="submission" date="2023-04" db="EMBL/GenBank/DDBJ databases">
        <title>Black Yeasts Isolated from many extreme environments.</title>
        <authorList>
            <person name="Coleine C."/>
            <person name="Stajich J.E."/>
            <person name="Selbmann L."/>
        </authorList>
    </citation>
    <scope>NUCLEOTIDE SEQUENCE</scope>
    <source>
        <strain evidence="2">CCFEE 5312</strain>
    </source>
</reference>
<name>A0AAJ0GBG0_9PEZI</name>
<feature type="compositionally biased region" description="Polar residues" evidence="1">
    <location>
        <begin position="136"/>
        <end position="149"/>
    </location>
</feature>
<protein>
    <submittedName>
        <fullName evidence="2">Uncharacterized protein</fullName>
    </submittedName>
</protein>
<feature type="compositionally biased region" description="Low complexity" evidence="1">
    <location>
        <begin position="45"/>
        <end position="67"/>
    </location>
</feature>
<feature type="compositionally biased region" description="Basic and acidic residues" evidence="1">
    <location>
        <begin position="71"/>
        <end position="80"/>
    </location>
</feature>
<feature type="compositionally biased region" description="Basic and acidic residues" evidence="1">
    <location>
        <begin position="22"/>
        <end position="39"/>
    </location>
</feature>
<feature type="compositionally biased region" description="Gly residues" evidence="1">
    <location>
        <begin position="111"/>
        <end position="129"/>
    </location>
</feature>
<accession>A0AAJ0GBG0</accession>
<evidence type="ECO:0000256" key="1">
    <source>
        <dbReference type="SAM" id="MobiDB-lite"/>
    </source>
</evidence>
<keyword evidence="3" id="KW-1185">Reference proteome</keyword>
<proteinExistence type="predicted"/>
<gene>
    <name evidence="2" type="ORF">LTR09_010074</name>
</gene>
<feature type="region of interest" description="Disordered" evidence="1">
    <location>
        <begin position="1"/>
        <end position="219"/>
    </location>
</feature>